<evidence type="ECO:0000313" key="6">
    <source>
        <dbReference type="EMBL" id="KAH7434474.1"/>
    </source>
</evidence>
<comment type="subcellular location">
    <subcellularLocation>
        <location evidence="5">Endomembrane system</location>
        <topology evidence="5">Lipid-anchor</topology>
    </subcellularLocation>
</comment>
<dbReference type="Proteomes" id="UP000825935">
    <property type="component" value="Chromosome 6"/>
</dbReference>
<evidence type="ECO:0000256" key="3">
    <source>
        <dbReference type="ARBA" id="ARBA00022741"/>
    </source>
</evidence>
<keyword evidence="2" id="KW-0934">Plastid</keyword>
<keyword evidence="3" id="KW-0547">Nucleotide-binding</keyword>
<dbReference type="GO" id="GO:0012505">
    <property type="term" value="C:endomembrane system"/>
    <property type="evidence" value="ECO:0007669"/>
    <property type="project" value="UniProtKB-SubCell"/>
</dbReference>
<keyword evidence="2" id="KW-0150">Chloroplast</keyword>
<keyword evidence="7" id="KW-1185">Reference proteome</keyword>
<dbReference type="SMART" id="SM00174">
    <property type="entry name" value="RHO"/>
    <property type="match status" value="1"/>
</dbReference>
<dbReference type="EMBL" id="CM035411">
    <property type="protein sequence ID" value="KAH7434474.1"/>
    <property type="molecule type" value="Genomic_DNA"/>
</dbReference>
<accession>A0A8T2UM80</accession>
<organism evidence="6 7">
    <name type="scientific">Ceratopteris richardii</name>
    <name type="common">Triangle waterfern</name>
    <dbReference type="NCBI Taxonomy" id="49495"/>
    <lineage>
        <taxon>Eukaryota</taxon>
        <taxon>Viridiplantae</taxon>
        <taxon>Streptophyta</taxon>
        <taxon>Embryophyta</taxon>
        <taxon>Tracheophyta</taxon>
        <taxon>Polypodiopsida</taxon>
        <taxon>Polypodiidae</taxon>
        <taxon>Polypodiales</taxon>
        <taxon>Pteridineae</taxon>
        <taxon>Pteridaceae</taxon>
        <taxon>Parkerioideae</taxon>
        <taxon>Ceratopteris</taxon>
    </lineage>
</organism>
<dbReference type="SMART" id="SM00176">
    <property type="entry name" value="RAN"/>
    <property type="match status" value="1"/>
</dbReference>
<proteinExistence type="inferred from homology"/>
<reference evidence="6" key="1">
    <citation type="submission" date="2021-08" db="EMBL/GenBank/DDBJ databases">
        <title>WGS assembly of Ceratopteris richardii.</title>
        <authorList>
            <person name="Marchant D.B."/>
            <person name="Chen G."/>
            <person name="Jenkins J."/>
            <person name="Shu S."/>
            <person name="Leebens-Mack J."/>
            <person name="Grimwood J."/>
            <person name="Schmutz J."/>
            <person name="Soltis P."/>
            <person name="Soltis D."/>
            <person name="Chen Z.-H."/>
        </authorList>
    </citation>
    <scope>NUCLEOTIDE SEQUENCE</scope>
    <source>
        <strain evidence="6">Whitten #5841</strain>
        <tissue evidence="6">Leaf</tissue>
    </source>
</reference>
<dbReference type="InterPro" id="IPR001806">
    <property type="entry name" value="Small_GTPase"/>
</dbReference>
<dbReference type="SMART" id="SM00175">
    <property type="entry name" value="RAB"/>
    <property type="match status" value="1"/>
</dbReference>
<dbReference type="NCBIfam" id="TIGR00231">
    <property type="entry name" value="small_GTP"/>
    <property type="match status" value="1"/>
</dbReference>
<comment type="similarity">
    <text evidence="1">Belongs to the small GTPase superfamily. Rab family.</text>
</comment>
<evidence type="ECO:0000313" key="7">
    <source>
        <dbReference type="Proteomes" id="UP000825935"/>
    </source>
</evidence>
<dbReference type="SMART" id="SM00173">
    <property type="entry name" value="RAS"/>
    <property type="match status" value="1"/>
</dbReference>
<dbReference type="Pfam" id="PF00071">
    <property type="entry name" value="Ras"/>
    <property type="match status" value="1"/>
</dbReference>
<dbReference type="GO" id="GO:0003924">
    <property type="term" value="F:GTPase activity"/>
    <property type="evidence" value="ECO:0007669"/>
    <property type="project" value="InterPro"/>
</dbReference>
<name>A0A8T2UM80_CERRI</name>
<comment type="caution">
    <text evidence="6">The sequence shown here is derived from an EMBL/GenBank/DDBJ whole genome shotgun (WGS) entry which is preliminary data.</text>
</comment>
<dbReference type="PRINTS" id="PR00449">
    <property type="entry name" value="RASTRNSFRMNG"/>
</dbReference>
<dbReference type="OrthoDB" id="413584at2759"/>
<dbReference type="PROSITE" id="PS51420">
    <property type="entry name" value="RHO"/>
    <property type="match status" value="1"/>
</dbReference>
<dbReference type="SUPFAM" id="SSF52540">
    <property type="entry name" value="P-loop containing nucleoside triphosphate hydrolases"/>
    <property type="match status" value="1"/>
</dbReference>
<dbReference type="OMA" id="KECYENC"/>
<dbReference type="PANTHER" id="PTHR47977">
    <property type="entry name" value="RAS-RELATED PROTEIN RAB"/>
    <property type="match status" value="1"/>
</dbReference>
<keyword evidence="4" id="KW-0342">GTP-binding</keyword>
<sequence length="275" mass="30790">MAMLPLHLEYVAPGRGGDLSIHKCGQEGFKKVVEDFTSSLSTYDSRRSLQLEEKVIIVGDTRVGKSCLLARFMNDSYTDSFESTIGLDFHKQVYTHAGLSFTLCIWDTAGQERFRAVSNHFYRGAQACIAAFDLGVPLTLSHVKQWVDKVKKENTHPSVGEICVFLVGCKSDMFHTVSYTQAQHVAAELNAEYFEVSAKSGFNVKTLFERVACLLFERALLRQMKEWQEERTAKVTSEGDASEDLLLGNLSSGRGMDNWKVVKDSSDRSRCCGRS</sequence>
<dbReference type="FunFam" id="3.40.50.300:FF:001447">
    <property type="entry name" value="Ras-related protein Rab-1B"/>
    <property type="match status" value="1"/>
</dbReference>
<evidence type="ECO:0000256" key="5">
    <source>
        <dbReference type="ARBA" id="ARBA00037868"/>
    </source>
</evidence>
<dbReference type="InterPro" id="IPR050227">
    <property type="entry name" value="Rab"/>
</dbReference>
<protein>
    <submittedName>
        <fullName evidence="6">Uncharacterized protein</fullName>
    </submittedName>
</protein>
<evidence type="ECO:0000256" key="1">
    <source>
        <dbReference type="ARBA" id="ARBA00006270"/>
    </source>
</evidence>
<dbReference type="Gene3D" id="3.40.50.300">
    <property type="entry name" value="P-loop containing nucleotide triphosphate hydrolases"/>
    <property type="match status" value="1"/>
</dbReference>
<evidence type="ECO:0000256" key="2">
    <source>
        <dbReference type="ARBA" id="ARBA00022528"/>
    </source>
</evidence>
<evidence type="ECO:0000256" key="4">
    <source>
        <dbReference type="ARBA" id="ARBA00023134"/>
    </source>
</evidence>
<gene>
    <name evidence="6" type="ORF">KP509_06G019000</name>
</gene>
<dbReference type="PROSITE" id="PS51421">
    <property type="entry name" value="RAS"/>
    <property type="match status" value="1"/>
</dbReference>
<dbReference type="CDD" id="cd00154">
    <property type="entry name" value="Rab"/>
    <property type="match status" value="1"/>
</dbReference>
<dbReference type="AlphaFoldDB" id="A0A8T2UM80"/>
<dbReference type="GO" id="GO:0005525">
    <property type="term" value="F:GTP binding"/>
    <property type="evidence" value="ECO:0007669"/>
    <property type="project" value="UniProtKB-KW"/>
</dbReference>
<dbReference type="InterPro" id="IPR027417">
    <property type="entry name" value="P-loop_NTPase"/>
</dbReference>
<dbReference type="PROSITE" id="PS51419">
    <property type="entry name" value="RAB"/>
    <property type="match status" value="1"/>
</dbReference>
<dbReference type="InterPro" id="IPR005225">
    <property type="entry name" value="Small_GTP-bd"/>
</dbReference>